<organism evidence="4 6">
    <name type="scientific">Phytopseudomonas seleniipraecipitans</name>
    <dbReference type="NCBI Taxonomy" id="640205"/>
    <lineage>
        <taxon>Bacteria</taxon>
        <taxon>Pseudomonadati</taxon>
        <taxon>Pseudomonadota</taxon>
        <taxon>Gammaproteobacteria</taxon>
        <taxon>Pseudomonadales</taxon>
        <taxon>Pseudomonadaceae</taxon>
        <taxon>Phytopseudomonas</taxon>
    </lineage>
</organism>
<dbReference type="Pfam" id="PF01471">
    <property type="entry name" value="PG_binding_1"/>
    <property type="match status" value="1"/>
</dbReference>
<protein>
    <submittedName>
        <fullName evidence="4">Peptidoglycan binding domain-containing protein</fullName>
    </submittedName>
    <submittedName>
        <fullName evidence="5">Peptidoglycan-binding protein</fullName>
    </submittedName>
</protein>
<dbReference type="STRING" id="640205.SAMN05216381_1322"/>
<dbReference type="Proteomes" id="UP000887421">
    <property type="component" value="Chromosome"/>
</dbReference>
<feature type="region of interest" description="Disordered" evidence="1">
    <location>
        <begin position="20"/>
        <end position="81"/>
    </location>
</feature>
<sequence length="367" mass="40093">MRYYTILGSLAIMVSGCAMQPSASTDNENKPAQPAPVAQQEPAAAAPDKAQPTPQSASAAMPSSQPASAQPPMAALSAQEPREYEIQPGQCWVQAQVRPRPVQSTQEIVIKDSVNKITVTPAELDKGFKQVVTREGTKTYRIEPPTYRVVSEQVKIRPEVKRYVVVPAVYQDSQETITLEEAKTVLDQCRAAGTRYSSGTGAMAFCARQVPAKQEVVKVKKLVSPETVRIETDPAEYKSVTRWIVDKPAQAIEVTVDPEYTKVASTEVVRPVEANQIIVPEEKRQLQVTRFEGNARIVSRQTVCDVDIDDNLVTRLQQSLVKRGFNPGSVDGKLGKRTLDALTEFQTANGFAVGALTLESLAALEVQ</sequence>
<evidence type="ECO:0000313" key="6">
    <source>
        <dbReference type="Proteomes" id="UP000243378"/>
    </source>
</evidence>
<dbReference type="Proteomes" id="UP000243378">
    <property type="component" value="Unassembled WGS sequence"/>
</dbReference>
<evidence type="ECO:0000313" key="7">
    <source>
        <dbReference type="Proteomes" id="UP000887421"/>
    </source>
</evidence>
<reference evidence="4 6" key="1">
    <citation type="submission" date="2016-10" db="EMBL/GenBank/DDBJ databases">
        <authorList>
            <person name="de Groot N.N."/>
        </authorList>
    </citation>
    <scope>NUCLEOTIDE SEQUENCE [LARGE SCALE GENOMIC DNA]</scope>
    <source>
        <strain evidence="4 6">LMG 25475</strain>
    </source>
</reference>
<dbReference type="InterPro" id="IPR002477">
    <property type="entry name" value="Peptidoglycan-bd-like"/>
</dbReference>
<evidence type="ECO:0000256" key="2">
    <source>
        <dbReference type="SAM" id="SignalP"/>
    </source>
</evidence>
<keyword evidence="7" id="KW-1185">Reference proteome</keyword>
<dbReference type="EMBL" id="FNBM01000002">
    <property type="protein sequence ID" value="SDF30665.1"/>
    <property type="molecule type" value="Genomic_DNA"/>
</dbReference>
<reference evidence="5" key="2">
    <citation type="submission" date="2021-05" db="EMBL/GenBank/DDBJ databases">
        <title>Complete genome sequence of Pseudomonas seleniipraecipitans strain D1-6.</title>
        <authorList>
            <person name="Lafi F."/>
            <person name="Eida A."/>
            <person name="Alam I."/>
            <person name="Hert H."/>
            <person name="Saad M."/>
        </authorList>
    </citation>
    <scope>NUCLEOTIDE SEQUENCE</scope>
    <source>
        <strain evidence="5">D1-6</strain>
    </source>
</reference>
<proteinExistence type="predicted"/>
<name>A0A1G7K0Q0_9GAMM</name>
<dbReference type="InterPro" id="IPR036366">
    <property type="entry name" value="PGBDSf"/>
</dbReference>
<evidence type="ECO:0000256" key="1">
    <source>
        <dbReference type="SAM" id="MobiDB-lite"/>
    </source>
</evidence>
<dbReference type="AlphaFoldDB" id="A0A1G7K0Q0"/>
<feature type="signal peptide" evidence="2">
    <location>
        <begin position="1"/>
        <end position="23"/>
    </location>
</feature>
<dbReference type="Gene3D" id="1.10.101.10">
    <property type="entry name" value="PGBD-like superfamily/PGBD"/>
    <property type="match status" value="1"/>
</dbReference>
<dbReference type="PROSITE" id="PS51257">
    <property type="entry name" value="PROKAR_LIPOPROTEIN"/>
    <property type="match status" value="1"/>
</dbReference>
<evidence type="ECO:0000259" key="3">
    <source>
        <dbReference type="Pfam" id="PF01471"/>
    </source>
</evidence>
<feature type="domain" description="Peptidoglycan binding-like" evidence="3">
    <location>
        <begin position="311"/>
        <end position="358"/>
    </location>
</feature>
<evidence type="ECO:0000313" key="5">
    <source>
        <dbReference type="EMBL" id="UUD65388.1"/>
    </source>
</evidence>
<dbReference type="SUPFAM" id="SSF47090">
    <property type="entry name" value="PGBD-like"/>
    <property type="match status" value="1"/>
</dbReference>
<dbReference type="RefSeq" id="WP_070882142.1">
    <property type="nucleotide sequence ID" value="NZ_CP076114.1"/>
</dbReference>
<dbReference type="OrthoDB" id="5622735at2"/>
<dbReference type="EMBL" id="CP076114">
    <property type="protein sequence ID" value="UUD65388.1"/>
    <property type="molecule type" value="Genomic_DNA"/>
</dbReference>
<dbReference type="InterPro" id="IPR036365">
    <property type="entry name" value="PGBD-like_sf"/>
</dbReference>
<feature type="chain" id="PRO_5017234024" evidence="2">
    <location>
        <begin position="24"/>
        <end position="367"/>
    </location>
</feature>
<keyword evidence="2" id="KW-0732">Signal</keyword>
<gene>
    <name evidence="5" type="ORF">D16iCDA_06905</name>
    <name evidence="4" type="ORF">SAMN05216381_1322</name>
</gene>
<accession>A0A1G7K0Q0</accession>
<evidence type="ECO:0000313" key="4">
    <source>
        <dbReference type="EMBL" id="SDF30665.1"/>
    </source>
</evidence>
<feature type="compositionally biased region" description="Low complexity" evidence="1">
    <location>
        <begin position="31"/>
        <end position="79"/>
    </location>
</feature>